<evidence type="ECO:0000256" key="7">
    <source>
        <dbReference type="ARBA" id="ARBA00022989"/>
    </source>
</evidence>
<dbReference type="PANTHER" id="PTHR30386">
    <property type="entry name" value="MEMBRANE FUSION SUBUNIT OF EMRAB-TOLC MULTIDRUG EFFLUX PUMP"/>
    <property type="match status" value="1"/>
</dbReference>
<dbReference type="Gene3D" id="2.40.30.170">
    <property type="match status" value="1"/>
</dbReference>
<evidence type="ECO:0000313" key="12">
    <source>
        <dbReference type="EMBL" id="MFC5355635.1"/>
    </source>
</evidence>
<keyword evidence="3 9" id="KW-0813">Transport</keyword>
<dbReference type="RefSeq" id="WP_376995269.1">
    <property type="nucleotide sequence ID" value="NZ_JBHSLC010000017.1"/>
</dbReference>
<feature type="domain" description="AprE-like beta-barrel" evidence="11">
    <location>
        <begin position="337"/>
        <end position="430"/>
    </location>
</feature>
<evidence type="ECO:0000256" key="6">
    <source>
        <dbReference type="ARBA" id="ARBA00022692"/>
    </source>
</evidence>
<dbReference type="NCBIfam" id="TIGR01843">
    <property type="entry name" value="type_I_hlyD"/>
    <property type="match status" value="1"/>
</dbReference>
<evidence type="ECO:0000256" key="2">
    <source>
        <dbReference type="ARBA" id="ARBA00009477"/>
    </source>
</evidence>
<keyword evidence="7" id="KW-1133">Transmembrane helix</keyword>
<keyword evidence="5 9" id="KW-0997">Cell inner membrane</keyword>
<dbReference type="Pfam" id="PF26002">
    <property type="entry name" value="Beta-barrel_AprE"/>
    <property type="match status" value="1"/>
</dbReference>
<dbReference type="InterPro" id="IPR010129">
    <property type="entry name" value="T1SS_HlyD"/>
</dbReference>
<feature type="coiled-coil region" evidence="10">
    <location>
        <begin position="246"/>
        <end position="302"/>
    </location>
</feature>
<comment type="similarity">
    <text evidence="2 9">Belongs to the membrane fusion protein (MFP) (TC 8.A.1) family.</text>
</comment>
<keyword evidence="4 9" id="KW-1003">Cell membrane</keyword>
<keyword evidence="8" id="KW-0472">Membrane</keyword>
<keyword evidence="10" id="KW-0175">Coiled coil</keyword>
<reference evidence="13" key="1">
    <citation type="journal article" date="2019" name="Int. J. Syst. Evol. Microbiol.">
        <title>The Global Catalogue of Microorganisms (GCM) 10K type strain sequencing project: providing services to taxonomists for standard genome sequencing and annotation.</title>
        <authorList>
            <consortium name="The Broad Institute Genomics Platform"/>
            <consortium name="The Broad Institute Genome Sequencing Center for Infectious Disease"/>
            <person name="Wu L."/>
            <person name="Ma J."/>
        </authorList>
    </citation>
    <scope>NUCLEOTIDE SEQUENCE [LARGE SCALE GENOMIC DNA]</scope>
    <source>
        <strain evidence="13">CCUG 58760</strain>
    </source>
</reference>
<dbReference type="Proteomes" id="UP001596166">
    <property type="component" value="Unassembled WGS sequence"/>
</dbReference>
<dbReference type="InterPro" id="IPR050739">
    <property type="entry name" value="MFP"/>
</dbReference>
<comment type="caution">
    <text evidence="12">The sequence shown here is derived from an EMBL/GenBank/DDBJ whole genome shotgun (WGS) entry which is preliminary data.</text>
</comment>
<accession>A0ABW0G3I4</accession>
<comment type="subcellular location">
    <subcellularLocation>
        <location evidence="1 9">Cell inner membrane</location>
        <topology evidence="1 9">Single-pass membrane protein</topology>
    </subcellularLocation>
</comment>
<evidence type="ECO:0000256" key="10">
    <source>
        <dbReference type="SAM" id="Coils"/>
    </source>
</evidence>
<sequence>MTALLLRRPHPVPDRDAEQAINDSQGETAELIGSPDPFTARITLWALVGMMVALIVMASVLNIDRVVASPGRVVAQTPTIVVQPLEVSIVRSIDVHVGQTVRRGEVLAMLDPTFSAADVAQLQAKTRSLEAEIARLTAEADGKPFEAAGRKDPDNLMQASLWKSRQAELRAKLANYDQRIQTAEATIGRSREDAKYYKARLGIVTQVETMRHELERNQVGSKLNSLLAADSRVEVERNLSISDSTIRTASHDLEALRAERDAFIQQWRSEVMVSLVARRNELNQANEELSKAQKRRDLVALRAVEDAVVLDIGHFSVGSVVESARQLFTLMPLNAKLEIEAEINTADQGSVKVGDEVQVKFEAYRYLKHGMAKGVVRTISEDSFTQREDGSQVRQPFYRSRIELTDVTLRDVPKDFRLIPGMPVSADILVGQRTIMSYLLEGVMKNVSEGMREP</sequence>
<dbReference type="PANTHER" id="PTHR30386:SF26">
    <property type="entry name" value="TRANSPORT PROTEIN COMB"/>
    <property type="match status" value="1"/>
</dbReference>
<name>A0ABW0G3I4_9PROT</name>
<feature type="coiled-coil region" evidence="10">
    <location>
        <begin position="166"/>
        <end position="193"/>
    </location>
</feature>
<evidence type="ECO:0000256" key="1">
    <source>
        <dbReference type="ARBA" id="ARBA00004377"/>
    </source>
</evidence>
<evidence type="ECO:0000256" key="3">
    <source>
        <dbReference type="ARBA" id="ARBA00022448"/>
    </source>
</evidence>
<proteinExistence type="inferred from homology"/>
<evidence type="ECO:0000256" key="5">
    <source>
        <dbReference type="ARBA" id="ARBA00022519"/>
    </source>
</evidence>
<evidence type="ECO:0000256" key="9">
    <source>
        <dbReference type="RuleBase" id="RU365093"/>
    </source>
</evidence>
<organism evidence="12 13">
    <name type="scientific">Azospirillum himalayense</name>
    <dbReference type="NCBI Taxonomy" id="654847"/>
    <lineage>
        <taxon>Bacteria</taxon>
        <taxon>Pseudomonadati</taxon>
        <taxon>Pseudomonadota</taxon>
        <taxon>Alphaproteobacteria</taxon>
        <taxon>Rhodospirillales</taxon>
        <taxon>Azospirillaceae</taxon>
        <taxon>Azospirillum</taxon>
    </lineage>
</organism>
<dbReference type="PRINTS" id="PR01490">
    <property type="entry name" value="RTXTOXIND"/>
</dbReference>
<evidence type="ECO:0000256" key="4">
    <source>
        <dbReference type="ARBA" id="ARBA00022475"/>
    </source>
</evidence>
<keyword evidence="13" id="KW-1185">Reference proteome</keyword>
<dbReference type="EMBL" id="JBHSLC010000017">
    <property type="protein sequence ID" value="MFC5355635.1"/>
    <property type="molecule type" value="Genomic_DNA"/>
</dbReference>
<evidence type="ECO:0000313" key="13">
    <source>
        <dbReference type="Proteomes" id="UP001596166"/>
    </source>
</evidence>
<evidence type="ECO:0000259" key="11">
    <source>
        <dbReference type="Pfam" id="PF26002"/>
    </source>
</evidence>
<gene>
    <name evidence="12" type="ORF">ACFPMG_11515</name>
</gene>
<protein>
    <recommendedName>
        <fullName evidence="9">Membrane fusion protein (MFP) family protein</fullName>
    </recommendedName>
</protein>
<dbReference type="InterPro" id="IPR058982">
    <property type="entry name" value="Beta-barrel_AprE"/>
</dbReference>
<keyword evidence="6" id="KW-0812">Transmembrane</keyword>
<evidence type="ECO:0000256" key="8">
    <source>
        <dbReference type="ARBA" id="ARBA00023136"/>
    </source>
</evidence>